<dbReference type="InterPro" id="IPR020568">
    <property type="entry name" value="Ribosomal_Su5_D2-typ_SF"/>
</dbReference>
<gene>
    <name evidence="1" type="ORF">UFOPK2996_00962</name>
</gene>
<reference evidence="1" key="1">
    <citation type="submission" date="2020-05" db="EMBL/GenBank/DDBJ databases">
        <authorList>
            <person name="Chiriac C."/>
            <person name="Salcher M."/>
            <person name="Ghai R."/>
            <person name="Kavagutti S V."/>
        </authorList>
    </citation>
    <scope>NUCLEOTIDE SEQUENCE</scope>
</reference>
<dbReference type="SUPFAM" id="SSF54211">
    <property type="entry name" value="Ribosomal protein S5 domain 2-like"/>
    <property type="match status" value="1"/>
</dbReference>
<name>A0A6J6XS33_9ZZZZ</name>
<sequence>MVGAVGGVRQKSVAACSAGAHLMIVPVGEEKDASGLKCDGMRILGVESLEDALIVLSHNGGGRIPPRAISDPAPAL</sequence>
<protein>
    <submittedName>
        <fullName evidence="1">Unannotated protein</fullName>
    </submittedName>
</protein>
<organism evidence="1">
    <name type="scientific">freshwater metagenome</name>
    <dbReference type="NCBI Taxonomy" id="449393"/>
    <lineage>
        <taxon>unclassified sequences</taxon>
        <taxon>metagenomes</taxon>
        <taxon>ecological metagenomes</taxon>
    </lineage>
</organism>
<proteinExistence type="predicted"/>
<accession>A0A6J6XS33</accession>
<dbReference type="EMBL" id="CAFAAH010000125">
    <property type="protein sequence ID" value="CAB4798985.1"/>
    <property type="molecule type" value="Genomic_DNA"/>
</dbReference>
<dbReference type="Gene3D" id="3.30.230.10">
    <property type="match status" value="1"/>
</dbReference>
<dbReference type="InterPro" id="IPR014721">
    <property type="entry name" value="Ribsml_uS5_D2-typ_fold_subgr"/>
</dbReference>
<dbReference type="AlphaFoldDB" id="A0A6J6XS33"/>
<evidence type="ECO:0000313" key="1">
    <source>
        <dbReference type="EMBL" id="CAB4798985.1"/>
    </source>
</evidence>